<dbReference type="RefSeq" id="WP_156218587.1">
    <property type="nucleotide sequence ID" value="NZ_WOFH01000008.1"/>
</dbReference>
<gene>
    <name evidence="1" type="ORF">GNZ18_22815</name>
</gene>
<evidence type="ECO:0000313" key="2">
    <source>
        <dbReference type="Proteomes" id="UP000432015"/>
    </source>
</evidence>
<name>A0A7K1L4Q6_9ACTN</name>
<protein>
    <submittedName>
        <fullName evidence="1">Uncharacterized protein</fullName>
    </submittedName>
</protein>
<accession>A0A7K1L4Q6</accession>
<keyword evidence="2" id="KW-1185">Reference proteome</keyword>
<comment type="caution">
    <text evidence="1">The sequence shown here is derived from an EMBL/GenBank/DDBJ whole genome shotgun (WGS) entry which is preliminary data.</text>
</comment>
<dbReference type="AlphaFoldDB" id="A0A7K1L4Q6"/>
<sequence length="74" mass="8305">MDTSHRINKEYELIGDEESFIVADTTTRAIVGAAFTDDPASGWWHCAIRGKSRRLYVAATTPNPHLEVARQMTQ</sequence>
<reference evidence="1 2" key="1">
    <citation type="submission" date="2019-11" db="EMBL/GenBank/DDBJ databases">
        <authorList>
            <person name="Cao P."/>
        </authorList>
    </citation>
    <scope>NUCLEOTIDE SEQUENCE [LARGE SCALE GENOMIC DNA]</scope>
    <source>
        <strain evidence="1 2">NEAU-AAG5</strain>
    </source>
</reference>
<organism evidence="1 2">
    <name type="scientific">Actinomadura litoris</name>
    <dbReference type="NCBI Taxonomy" id="2678616"/>
    <lineage>
        <taxon>Bacteria</taxon>
        <taxon>Bacillati</taxon>
        <taxon>Actinomycetota</taxon>
        <taxon>Actinomycetes</taxon>
        <taxon>Streptosporangiales</taxon>
        <taxon>Thermomonosporaceae</taxon>
        <taxon>Actinomadura</taxon>
    </lineage>
</organism>
<dbReference type="Proteomes" id="UP000432015">
    <property type="component" value="Unassembled WGS sequence"/>
</dbReference>
<proteinExistence type="predicted"/>
<dbReference type="EMBL" id="WOFH01000008">
    <property type="protein sequence ID" value="MUN39412.1"/>
    <property type="molecule type" value="Genomic_DNA"/>
</dbReference>
<evidence type="ECO:0000313" key="1">
    <source>
        <dbReference type="EMBL" id="MUN39412.1"/>
    </source>
</evidence>